<reference evidence="3 4" key="1">
    <citation type="journal article" date="2014" name="BMC Genomics">
        <title>Comparative genome sequencing reveals chemotype-specific gene clusters in the toxigenic black mold Stachybotrys.</title>
        <authorList>
            <person name="Semeiks J."/>
            <person name="Borek D."/>
            <person name="Otwinowski Z."/>
            <person name="Grishin N.V."/>
        </authorList>
    </citation>
    <scope>NUCLEOTIDE SEQUENCE [LARGE SCALE GENOMIC DNA]</scope>
    <source>
        <strain evidence="4">CBS 109288 / IBT 7711</strain>
    </source>
</reference>
<dbReference type="Pfam" id="PF00651">
    <property type="entry name" value="BTB"/>
    <property type="match status" value="1"/>
</dbReference>
<protein>
    <recommendedName>
        <fullName evidence="2">BTB domain-containing protein</fullName>
    </recommendedName>
</protein>
<proteinExistence type="predicted"/>
<gene>
    <name evidence="3" type="ORF">S7711_05380</name>
</gene>
<evidence type="ECO:0000313" key="4">
    <source>
        <dbReference type="Proteomes" id="UP000028045"/>
    </source>
</evidence>
<dbReference type="Proteomes" id="UP000028045">
    <property type="component" value="Unassembled WGS sequence"/>
</dbReference>
<evidence type="ECO:0000313" key="3">
    <source>
        <dbReference type="EMBL" id="KEY74133.1"/>
    </source>
</evidence>
<feature type="compositionally biased region" description="Basic and acidic residues" evidence="1">
    <location>
        <begin position="9"/>
        <end position="18"/>
    </location>
</feature>
<feature type="domain" description="BTB" evidence="2">
    <location>
        <begin position="44"/>
        <end position="110"/>
    </location>
</feature>
<feature type="compositionally biased region" description="Low complexity" evidence="1">
    <location>
        <begin position="19"/>
        <end position="31"/>
    </location>
</feature>
<evidence type="ECO:0000256" key="1">
    <source>
        <dbReference type="SAM" id="MobiDB-lite"/>
    </source>
</evidence>
<dbReference type="Gene3D" id="3.30.710.10">
    <property type="entry name" value="Potassium Channel Kv1.1, Chain A"/>
    <property type="match status" value="1"/>
</dbReference>
<dbReference type="InterPro" id="IPR011333">
    <property type="entry name" value="SKP1/BTB/POZ_sf"/>
</dbReference>
<organism evidence="3 4">
    <name type="scientific">Stachybotrys chartarum (strain CBS 109288 / IBT 7711)</name>
    <name type="common">Toxic black mold</name>
    <name type="synonym">Stilbospora chartarum</name>
    <dbReference type="NCBI Taxonomy" id="1280523"/>
    <lineage>
        <taxon>Eukaryota</taxon>
        <taxon>Fungi</taxon>
        <taxon>Dikarya</taxon>
        <taxon>Ascomycota</taxon>
        <taxon>Pezizomycotina</taxon>
        <taxon>Sordariomycetes</taxon>
        <taxon>Hypocreomycetidae</taxon>
        <taxon>Hypocreales</taxon>
        <taxon>Stachybotryaceae</taxon>
        <taxon>Stachybotrys</taxon>
    </lineage>
</organism>
<dbReference type="InterPro" id="IPR000210">
    <property type="entry name" value="BTB/POZ_dom"/>
</dbReference>
<dbReference type="CDD" id="cd18186">
    <property type="entry name" value="BTB_POZ_ZBTB_KLHL-like"/>
    <property type="match status" value="1"/>
</dbReference>
<accession>A0A084B9A4</accession>
<keyword evidence="4" id="KW-1185">Reference proteome</keyword>
<dbReference type="HOGENOM" id="CLU_041437_1_1_1"/>
<dbReference type="EMBL" id="KL647655">
    <property type="protein sequence ID" value="KEY74133.1"/>
    <property type="molecule type" value="Genomic_DNA"/>
</dbReference>
<dbReference type="AlphaFoldDB" id="A0A084B9A4"/>
<sequence>MAPIPSIDDSYRSSEDSWRTSPSTVSSSSGSSGALLAARYSSRVTVLIGPKQAKFKVNRKQLCAASFFFREQLQQQDHAQSKSISLWLPGESPAMFALFVEWLHDKASFRCYLDDTINDAHETSYQATRDLHWALIHLHLFASHLSLYHLQDLAMDAVQDLYLRCNWDVPPSLIAYLYTKCESLPSVRLRRWAVAMVAFSLAGGSGSELKFHAQDTGALDHAKFQSLLESLPELAMDYTMHMRKMKASRLNIRLKNPQLRIPANKMRNEERAFGFRSCSFHSHRAAVGQRQCPHDMVGADKITSVPEHVPTNLDELSGLSSSSRPLRHNHVQPVYSNVWEEDVASALGHVRSVGRAVM</sequence>
<evidence type="ECO:0000259" key="2">
    <source>
        <dbReference type="Pfam" id="PF00651"/>
    </source>
</evidence>
<dbReference type="SUPFAM" id="SSF54695">
    <property type="entry name" value="POZ domain"/>
    <property type="match status" value="1"/>
</dbReference>
<name>A0A084B9A4_STACB</name>
<dbReference type="OrthoDB" id="1022638at2759"/>
<feature type="region of interest" description="Disordered" evidence="1">
    <location>
        <begin position="1"/>
        <end position="31"/>
    </location>
</feature>